<dbReference type="Proteomes" id="UP000193431">
    <property type="component" value="Chromosome"/>
</dbReference>
<organism evidence="1 2">
    <name type="scientific">Nonlabens spongiae</name>
    <dbReference type="NCBI Taxonomy" id="331648"/>
    <lineage>
        <taxon>Bacteria</taxon>
        <taxon>Pseudomonadati</taxon>
        <taxon>Bacteroidota</taxon>
        <taxon>Flavobacteriia</taxon>
        <taxon>Flavobacteriales</taxon>
        <taxon>Flavobacteriaceae</taxon>
        <taxon>Nonlabens</taxon>
    </lineage>
</organism>
<reference evidence="1 2" key="1">
    <citation type="submission" date="2016-11" db="EMBL/GenBank/DDBJ databases">
        <title>Trade-off between light-utilization and light-protection in marine flavobacteria.</title>
        <authorList>
            <person name="Kumagai Y."/>
        </authorList>
    </citation>
    <scope>NUCLEOTIDE SEQUENCE [LARGE SCALE GENOMIC DNA]</scope>
    <source>
        <strain evidence="1 2">JCM 13191</strain>
    </source>
</reference>
<sequence length="198" mass="22977">MHLVSAQSHNNYLEVVAGLSFYNEDLAIISQDVVLPEEFQPEDYFRFQIIPKVNFPINNSKLVVGPHVGFGYERFKIAEQNNEVVHRNLYKVGGHAQYEKFNIYGLRPYIEIGANYNIYQTSNSAIASDNQTVDYWKSYMDIGLRVRASESFAVSLLFKDFATYHSASRNFEREDDFTIGPFLSNFIQFPHFSVRYKL</sequence>
<accession>A0A1W6MNU0</accession>
<gene>
    <name evidence="1" type="ORF">BST97_15275</name>
</gene>
<evidence type="ECO:0008006" key="3">
    <source>
        <dbReference type="Google" id="ProtNLM"/>
    </source>
</evidence>
<keyword evidence="2" id="KW-1185">Reference proteome</keyword>
<evidence type="ECO:0000313" key="1">
    <source>
        <dbReference type="EMBL" id="ARN79237.1"/>
    </source>
</evidence>
<protein>
    <recommendedName>
        <fullName evidence="3">Outer membrane protein beta-barrel domain-containing protein</fullName>
    </recommendedName>
</protein>
<name>A0A1W6MNU0_9FLAO</name>
<dbReference type="AlphaFoldDB" id="A0A1W6MNU0"/>
<proteinExistence type="predicted"/>
<dbReference type="EMBL" id="CP019344">
    <property type="protein sequence ID" value="ARN79237.1"/>
    <property type="molecule type" value="Genomic_DNA"/>
</dbReference>
<evidence type="ECO:0000313" key="2">
    <source>
        <dbReference type="Proteomes" id="UP000193431"/>
    </source>
</evidence>